<dbReference type="OrthoDB" id="10559335at2759"/>
<sequence length="138" mass="15588">MRVPPQATTMAAADSDSDDQERPEHEPEFVIHVVDDHRPPAPPGQMHRLAPPLFRFPPEPPQFDYDGDGRSECTYFLAIKVICFALMVFMVIMTLGPATQLPKEYRRSGHGFMVLGPIIIGVVALLWILLDIFDKERC</sequence>
<dbReference type="Gramene" id="TVU41547">
    <property type="protein sequence ID" value="TVU41547"/>
    <property type="gene ID" value="EJB05_15075"/>
</dbReference>
<proteinExistence type="predicted"/>
<feature type="transmembrane region" description="Helical" evidence="2">
    <location>
        <begin position="75"/>
        <end position="98"/>
    </location>
</feature>
<organism evidence="3 4">
    <name type="scientific">Eragrostis curvula</name>
    <name type="common">weeping love grass</name>
    <dbReference type="NCBI Taxonomy" id="38414"/>
    <lineage>
        <taxon>Eukaryota</taxon>
        <taxon>Viridiplantae</taxon>
        <taxon>Streptophyta</taxon>
        <taxon>Embryophyta</taxon>
        <taxon>Tracheophyta</taxon>
        <taxon>Spermatophyta</taxon>
        <taxon>Magnoliopsida</taxon>
        <taxon>Liliopsida</taxon>
        <taxon>Poales</taxon>
        <taxon>Poaceae</taxon>
        <taxon>PACMAD clade</taxon>
        <taxon>Chloridoideae</taxon>
        <taxon>Eragrostideae</taxon>
        <taxon>Eragrostidinae</taxon>
        <taxon>Eragrostis</taxon>
    </lineage>
</organism>
<keyword evidence="2" id="KW-1133">Transmembrane helix</keyword>
<feature type="region of interest" description="Disordered" evidence="1">
    <location>
        <begin position="1"/>
        <end position="27"/>
    </location>
</feature>
<reference evidence="3 4" key="1">
    <citation type="journal article" date="2019" name="Sci. Rep.">
        <title>A high-quality genome of Eragrostis curvula grass provides insights into Poaceae evolution and supports new strategies to enhance forage quality.</title>
        <authorList>
            <person name="Carballo J."/>
            <person name="Santos B.A.C.M."/>
            <person name="Zappacosta D."/>
            <person name="Garbus I."/>
            <person name="Selva J.P."/>
            <person name="Gallo C.A."/>
            <person name="Diaz A."/>
            <person name="Albertini E."/>
            <person name="Caccamo M."/>
            <person name="Echenique V."/>
        </authorList>
    </citation>
    <scope>NUCLEOTIDE SEQUENCE [LARGE SCALE GENOMIC DNA]</scope>
    <source>
        <strain evidence="4">cv. Victoria</strain>
        <tissue evidence="3">Leaf</tissue>
    </source>
</reference>
<gene>
    <name evidence="3" type="ORF">EJB05_15075</name>
</gene>
<keyword evidence="2" id="KW-0472">Membrane</keyword>
<name>A0A5J9W0W2_9POAL</name>
<protein>
    <submittedName>
        <fullName evidence="3">Uncharacterized protein</fullName>
    </submittedName>
</protein>
<dbReference type="Proteomes" id="UP000324897">
    <property type="component" value="Chromosome 4"/>
</dbReference>
<dbReference type="EMBL" id="RWGY01000007">
    <property type="protein sequence ID" value="TVU41547.1"/>
    <property type="molecule type" value="Genomic_DNA"/>
</dbReference>
<evidence type="ECO:0000256" key="2">
    <source>
        <dbReference type="SAM" id="Phobius"/>
    </source>
</evidence>
<evidence type="ECO:0000313" key="3">
    <source>
        <dbReference type="EMBL" id="TVU41547.1"/>
    </source>
</evidence>
<comment type="caution">
    <text evidence="3">The sequence shown here is derived from an EMBL/GenBank/DDBJ whole genome shotgun (WGS) entry which is preliminary data.</text>
</comment>
<keyword evidence="4" id="KW-1185">Reference proteome</keyword>
<evidence type="ECO:0000256" key="1">
    <source>
        <dbReference type="SAM" id="MobiDB-lite"/>
    </source>
</evidence>
<feature type="transmembrane region" description="Helical" evidence="2">
    <location>
        <begin position="110"/>
        <end position="130"/>
    </location>
</feature>
<evidence type="ECO:0000313" key="4">
    <source>
        <dbReference type="Proteomes" id="UP000324897"/>
    </source>
</evidence>
<accession>A0A5J9W0W2</accession>
<keyword evidence="2" id="KW-0812">Transmembrane</keyword>
<dbReference type="AlphaFoldDB" id="A0A5J9W0W2"/>